<organism evidence="3 4">
    <name type="scientific">Pisolithus tinctorius Marx 270</name>
    <dbReference type="NCBI Taxonomy" id="870435"/>
    <lineage>
        <taxon>Eukaryota</taxon>
        <taxon>Fungi</taxon>
        <taxon>Dikarya</taxon>
        <taxon>Basidiomycota</taxon>
        <taxon>Agaricomycotina</taxon>
        <taxon>Agaricomycetes</taxon>
        <taxon>Agaricomycetidae</taxon>
        <taxon>Boletales</taxon>
        <taxon>Sclerodermatineae</taxon>
        <taxon>Pisolithaceae</taxon>
        <taxon>Pisolithus</taxon>
    </lineage>
</organism>
<dbReference type="EMBL" id="KN831998">
    <property type="protein sequence ID" value="KIO00144.1"/>
    <property type="molecule type" value="Genomic_DNA"/>
</dbReference>
<feature type="region of interest" description="Disordered" evidence="2">
    <location>
        <begin position="114"/>
        <end position="208"/>
    </location>
</feature>
<keyword evidence="4" id="KW-1185">Reference proteome</keyword>
<feature type="compositionally biased region" description="Acidic residues" evidence="2">
    <location>
        <begin position="180"/>
        <end position="192"/>
    </location>
</feature>
<gene>
    <name evidence="3" type="ORF">M404DRAFT_29762</name>
</gene>
<feature type="compositionally biased region" description="Pro residues" evidence="2">
    <location>
        <begin position="307"/>
        <end position="318"/>
    </location>
</feature>
<reference evidence="3 4" key="1">
    <citation type="submission" date="2014-04" db="EMBL/GenBank/DDBJ databases">
        <authorList>
            <consortium name="DOE Joint Genome Institute"/>
            <person name="Kuo A."/>
            <person name="Kohler A."/>
            <person name="Costa M.D."/>
            <person name="Nagy L.G."/>
            <person name="Floudas D."/>
            <person name="Copeland A."/>
            <person name="Barry K.W."/>
            <person name="Cichocki N."/>
            <person name="Veneault-Fourrey C."/>
            <person name="LaButti K."/>
            <person name="Lindquist E.A."/>
            <person name="Lipzen A."/>
            <person name="Lundell T."/>
            <person name="Morin E."/>
            <person name="Murat C."/>
            <person name="Sun H."/>
            <person name="Tunlid A."/>
            <person name="Henrissat B."/>
            <person name="Grigoriev I.V."/>
            <person name="Hibbett D.S."/>
            <person name="Martin F."/>
            <person name="Nordberg H.P."/>
            <person name="Cantor M.N."/>
            <person name="Hua S.X."/>
        </authorList>
    </citation>
    <scope>NUCLEOTIDE SEQUENCE [LARGE SCALE GENOMIC DNA]</scope>
    <source>
        <strain evidence="3 4">Marx 270</strain>
    </source>
</reference>
<feature type="compositionally biased region" description="Basic residues" evidence="2">
    <location>
        <begin position="231"/>
        <end position="250"/>
    </location>
</feature>
<feature type="compositionally biased region" description="Basic and acidic residues" evidence="2">
    <location>
        <begin position="170"/>
        <end position="179"/>
    </location>
</feature>
<evidence type="ECO:0000313" key="4">
    <source>
        <dbReference type="Proteomes" id="UP000054217"/>
    </source>
</evidence>
<reference evidence="4" key="2">
    <citation type="submission" date="2015-01" db="EMBL/GenBank/DDBJ databases">
        <title>Evolutionary Origins and Diversification of the Mycorrhizal Mutualists.</title>
        <authorList>
            <consortium name="DOE Joint Genome Institute"/>
            <consortium name="Mycorrhizal Genomics Consortium"/>
            <person name="Kohler A."/>
            <person name="Kuo A."/>
            <person name="Nagy L.G."/>
            <person name="Floudas D."/>
            <person name="Copeland A."/>
            <person name="Barry K.W."/>
            <person name="Cichocki N."/>
            <person name="Veneault-Fourrey C."/>
            <person name="LaButti K."/>
            <person name="Lindquist E.A."/>
            <person name="Lipzen A."/>
            <person name="Lundell T."/>
            <person name="Morin E."/>
            <person name="Murat C."/>
            <person name="Riley R."/>
            <person name="Ohm R."/>
            <person name="Sun H."/>
            <person name="Tunlid A."/>
            <person name="Henrissat B."/>
            <person name="Grigoriev I.V."/>
            <person name="Hibbett D.S."/>
            <person name="Martin F."/>
        </authorList>
    </citation>
    <scope>NUCLEOTIDE SEQUENCE [LARGE SCALE GENOMIC DNA]</scope>
    <source>
        <strain evidence="4">Marx 270</strain>
    </source>
</reference>
<name>A0A0C3NYB4_PISTI</name>
<feature type="coiled-coil region" evidence="1">
    <location>
        <begin position="395"/>
        <end position="447"/>
    </location>
</feature>
<dbReference type="InParanoid" id="A0A0C3NYB4"/>
<evidence type="ECO:0000256" key="2">
    <source>
        <dbReference type="SAM" id="MobiDB-lite"/>
    </source>
</evidence>
<evidence type="ECO:0000313" key="3">
    <source>
        <dbReference type="EMBL" id="KIO00144.1"/>
    </source>
</evidence>
<dbReference type="Proteomes" id="UP000054217">
    <property type="component" value="Unassembled WGS sequence"/>
</dbReference>
<proteinExistence type="predicted"/>
<accession>A0A0C3NYB4</accession>
<keyword evidence="1" id="KW-0175">Coiled coil</keyword>
<evidence type="ECO:0000256" key="1">
    <source>
        <dbReference type="SAM" id="Coils"/>
    </source>
</evidence>
<protein>
    <recommendedName>
        <fullName evidence="5">Zn(2)-C6 fungal-type domain-containing protein</fullName>
    </recommendedName>
</protein>
<evidence type="ECO:0008006" key="5">
    <source>
        <dbReference type="Google" id="ProtNLM"/>
    </source>
</evidence>
<dbReference type="AlphaFoldDB" id="A0A0C3NYB4"/>
<feature type="region of interest" description="Disordered" evidence="2">
    <location>
        <begin position="231"/>
        <end position="339"/>
    </location>
</feature>
<sequence>MQAYSIHDTQPVFSMRDQAIISLSAALRHVRVLIDTAPQPEESLEAIYEWVADWDQTWASIYSWWKYIDENEISIPKVHDANLHNMTKESAMEQNEVIPADYQERVEERARLEAERLAKAPSMRTRGQAARGEGQDHAPEDTEGNLSRGAARLTGGGSGSASKGKGKQKATSEEDKLADDVDDDKGDGEGEGEPGPSAKRPRVAGDNEPCETCAQANLRCVGEPESSCKRCQKAKRKCSRSHGVGRKRKNSGTVGEAGPSHKRVRSITTSKAAPAEPATRPAKKLTLKIPARKQQPDLTPTCSPMPQLTPSPHDPSPSPRLFLCGATPTPGPSTLPAPVDELQTEFEPFFAIATGLLNEPGGVEESVQSNTPSGAEIPEVENPRERSTASFVERLQVLEARAEDKEFELEQIYQLLEMLARRVTHRIETARARWEELRRLKDDLQDL</sequence>
<dbReference type="HOGENOM" id="CLU_035057_2_0_1"/>
<feature type="region of interest" description="Disordered" evidence="2">
    <location>
        <begin position="361"/>
        <end position="387"/>
    </location>
</feature>
<feature type="compositionally biased region" description="Polar residues" evidence="2">
    <location>
        <begin position="296"/>
        <end position="306"/>
    </location>
</feature>